<evidence type="ECO:0000256" key="5">
    <source>
        <dbReference type="SAM" id="Phobius"/>
    </source>
</evidence>
<dbReference type="InterPro" id="IPR036291">
    <property type="entry name" value="NAD(P)-bd_dom_sf"/>
</dbReference>
<reference evidence="6 7" key="1">
    <citation type="journal article" date="2024" name="Plant J.">
        <title>Genome sequences and population genomics reveal climatic adaptation and genomic divergence between two closely related sweetgum species.</title>
        <authorList>
            <person name="Xu W.Q."/>
            <person name="Ren C.Q."/>
            <person name="Zhang X.Y."/>
            <person name="Comes H.P."/>
            <person name="Liu X.H."/>
            <person name="Li Y.G."/>
            <person name="Kettle C.J."/>
            <person name="Jalonen R."/>
            <person name="Gaisberger H."/>
            <person name="Ma Y.Z."/>
            <person name="Qiu Y.X."/>
        </authorList>
    </citation>
    <scope>NUCLEOTIDE SEQUENCE [LARGE SCALE GENOMIC DNA]</scope>
    <source>
        <strain evidence="6">Hangzhou</strain>
    </source>
</reference>
<dbReference type="PRINTS" id="PR00081">
    <property type="entry name" value="GDHRDH"/>
</dbReference>
<dbReference type="PRINTS" id="PR00080">
    <property type="entry name" value="SDRFAMILY"/>
</dbReference>
<dbReference type="FunFam" id="3.40.50.720:FF:000137">
    <property type="entry name" value="Hydroxysteroid (17-beta) dehydrogenase 3"/>
    <property type="match status" value="1"/>
</dbReference>
<dbReference type="Proteomes" id="UP001415857">
    <property type="component" value="Unassembled WGS sequence"/>
</dbReference>
<dbReference type="Pfam" id="PF00106">
    <property type="entry name" value="adh_short"/>
    <property type="match status" value="1"/>
</dbReference>
<dbReference type="Gene3D" id="3.40.50.720">
    <property type="entry name" value="NAD(P)-binding Rossmann-like Domain"/>
    <property type="match status" value="1"/>
</dbReference>
<keyword evidence="7" id="KW-1185">Reference proteome</keyword>
<dbReference type="InterPro" id="IPR051019">
    <property type="entry name" value="VLCFA-Steroid_DH"/>
</dbReference>
<dbReference type="PROSITE" id="PS00061">
    <property type="entry name" value="ADH_SHORT"/>
    <property type="match status" value="1"/>
</dbReference>
<accession>A0AAP0RGC3</accession>
<dbReference type="AlphaFoldDB" id="A0AAP0RGC3"/>
<protein>
    <submittedName>
        <fullName evidence="6">Uncharacterized protein</fullName>
    </submittedName>
</protein>
<dbReference type="InterPro" id="IPR020904">
    <property type="entry name" value="Sc_DH/Rdtase_CS"/>
</dbReference>
<dbReference type="EMBL" id="JBBPBK010000010">
    <property type="protein sequence ID" value="KAK9276425.1"/>
    <property type="molecule type" value="Genomic_DNA"/>
</dbReference>
<comment type="subcellular location">
    <subcellularLocation>
        <location evidence="1">Endoplasmic reticulum</location>
    </subcellularLocation>
</comment>
<dbReference type="PANTHER" id="PTHR43899:SF25">
    <property type="entry name" value="ENOYL-(ACYL CARRIER) REDUCTASE"/>
    <property type="match status" value="1"/>
</dbReference>
<feature type="transmembrane region" description="Helical" evidence="5">
    <location>
        <begin position="6"/>
        <end position="27"/>
    </location>
</feature>
<dbReference type="SUPFAM" id="SSF51735">
    <property type="entry name" value="NAD(P)-binding Rossmann-fold domains"/>
    <property type="match status" value="1"/>
</dbReference>
<evidence type="ECO:0000256" key="4">
    <source>
        <dbReference type="RuleBase" id="RU000363"/>
    </source>
</evidence>
<keyword evidence="5" id="KW-0472">Membrane</keyword>
<dbReference type="GO" id="GO:0045703">
    <property type="term" value="F:ketoreductase activity"/>
    <property type="evidence" value="ECO:0007669"/>
    <property type="project" value="TreeGrafter"/>
</dbReference>
<evidence type="ECO:0000256" key="3">
    <source>
        <dbReference type="ARBA" id="ARBA00023002"/>
    </source>
</evidence>
<gene>
    <name evidence="6" type="ORF">L1049_005958</name>
</gene>
<evidence type="ECO:0000313" key="7">
    <source>
        <dbReference type="Proteomes" id="UP001415857"/>
    </source>
</evidence>
<dbReference type="GO" id="GO:0005783">
    <property type="term" value="C:endoplasmic reticulum"/>
    <property type="evidence" value="ECO:0007669"/>
    <property type="project" value="UniProtKB-SubCell"/>
</dbReference>
<dbReference type="PIRSF" id="PIRSF000126">
    <property type="entry name" value="11-beta-HSD1"/>
    <property type="match status" value="1"/>
</dbReference>
<name>A0AAP0RGC3_LIQFO</name>
<evidence type="ECO:0000256" key="2">
    <source>
        <dbReference type="ARBA" id="ARBA00022857"/>
    </source>
</evidence>
<comment type="similarity">
    <text evidence="4">Belongs to the short-chain dehydrogenases/reductases (SDR) family.</text>
</comment>
<organism evidence="6 7">
    <name type="scientific">Liquidambar formosana</name>
    <name type="common">Formosan gum</name>
    <dbReference type="NCBI Taxonomy" id="63359"/>
    <lineage>
        <taxon>Eukaryota</taxon>
        <taxon>Viridiplantae</taxon>
        <taxon>Streptophyta</taxon>
        <taxon>Embryophyta</taxon>
        <taxon>Tracheophyta</taxon>
        <taxon>Spermatophyta</taxon>
        <taxon>Magnoliopsida</taxon>
        <taxon>eudicotyledons</taxon>
        <taxon>Gunneridae</taxon>
        <taxon>Pentapetalae</taxon>
        <taxon>Saxifragales</taxon>
        <taxon>Altingiaceae</taxon>
        <taxon>Liquidambar</taxon>
    </lineage>
</organism>
<keyword evidence="3" id="KW-0560">Oxidoreductase</keyword>
<dbReference type="CDD" id="cd05356">
    <property type="entry name" value="17beta-HSD1_like_SDR_c"/>
    <property type="match status" value="1"/>
</dbReference>
<keyword evidence="2" id="KW-0521">NADP</keyword>
<proteinExistence type="inferred from homology"/>
<dbReference type="InterPro" id="IPR002347">
    <property type="entry name" value="SDR_fam"/>
</dbReference>
<keyword evidence="5" id="KW-1133">Transmembrane helix</keyword>
<evidence type="ECO:0000256" key="1">
    <source>
        <dbReference type="ARBA" id="ARBA00004240"/>
    </source>
</evidence>
<evidence type="ECO:0000313" key="6">
    <source>
        <dbReference type="EMBL" id="KAK9276425.1"/>
    </source>
</evidence>
<dbReference type="PANTHER" id="PTHR43899">
    <property type="entry name" value="RH59310P"/>
    <property type="match status" value="1"/>
</dbReference>
<sequence length="261" mass="28844">MESQDFVLITTTTLGFISLCKTLAYIFKWVWVMFLRPSKNLKDYGSWAVVTGSTDGIGKALAFELASKGLHLVLIGRNPSKLEVTSNEVRKRYGEQVEIKNIVIDFAKFGGEEIARTIKEEIEGLDVGILINNVGMAYPYARFFNELETETIESVIRVNVEGTTWVTRAVLPAMLKKKKGAVVNIGSGASVAVSSYPLYTIYAAAKAYIAMFSKCISLEYKQHGIHIQCQIPLVVATKMAPVKRSSFFIPSPEILAEPAYG</sequence>
<comment type="caution">
    <text evidence="6">The sequence shown here is derived from an EMBL/GenBank/DDBJ whole genome shotgun (WGS) entry which is preliminary data.</text>
</comment>
<keyword evidence="5" id="KW-0812">Transmembrane</keyword>